<dbReference type="GO" id="GO:1990281">
    <property type="term" value="C:efflux pump complex"/>
    <property type="evidence" value="ECO:0007669"/>
    <property type="project" value="TreeGrafter"/>
</dbReference>
<keyword evidence="3" id="KW-0813">Transport</keyword>
<dbReference type="PANTHER" id="PTHR30469:SF20">
    <property type="entry name" value="EFFLUX RND TRANSPORTER PERIPLASMIC ADAPTOR SUBUNIT"/>
    <property type="match status" value="1"/>
</dbReference>
<dbReference type="EMBL" id="CP036425">
    <property type="protein sequence ID" value="QDU32646.1"/>
    <property type="molecule type" value="Genomic_DNA"/>
</dbReference>
<feature type="region of interest" description="Disordered" evidence="4">
    <location>
        <begin position="1"/>
        <end position="22"/>
    </location>
</feature>
<dbReference type="SUPFAM" id="SSF111369">
    <property type="entry name" value="HlyD-like secretion proteins"/>
    <property type="match status" value="1"/>
</dbReference>
<dbReference type="AlphaFoldDB" id="A0A517YQY2"/>
<reference evidence="8 9" key="1">
    <citation type="submission" date="2019-02" db="EMBL/GenBank/DDBJ databases">
        <title>Deep-cultivation of Planctomycetes and their phenomic and genomic characterization uncovers novel biology.</title>
        <authorList>
            <person name="Wiegand S."/>
            <person name="Jogler M."/>
            <person name="Boedeker C."/>
            <person name="Pinto D."/>
            <person name="Vollmers J."/>
            <person name="Rivas-Marin E."/>
            <person name="Kohn T."/>
            <person name="Peeters S.H."/>
            <person name="Heuer A."/>
            <person name="Rast P."/>
            <person name="Oberbeckmann S."/>
            <person name="Bunk B."/>
            <person name="Jeske O."/>
            <person name="Meyerdierks A."/>
            <person name="Storesund J.E."/>
            <person name="Kallscheuer N."/>
            <person name="Luecker S."/>
            <person name="Lage O.M."/>
            <person name="Pohl T."/>
            <person name="Merkel B.J."/>
            <person name="Hornburger P."/>
            <person name="Mueller R.-W."/>
            <person name="Bruemmer F."/>
            <person name="Labrenz M."/>
            <person name="Spormann A.M."/>
            <person name="Op den Camp H."/>
            <person name="Overmann J."/>
            <person name="Amann R."/>
            <person name="Jetten M.S.M."/>
            <person name="Mascher T."/>
            <person name="Medema M.H."/>
            <person name="Devos D.P."/>
            <person name="Kaster A.-K."/>
            <person name="Ovreas L."/>
            <person name="Rohde M."/>
            <person name="Galperin M.Y."/>
            <person name="Jogler C."/>
        </authorList>
    </citation>
    <scope>NUCLEOTIDE SEQUENCE [LARGE SCALE GENOMIC DNA]</scope>
    <source>
        <strain evidence="8 9">KS4</strain>
    </source>
</reference>
<dbReference type="OrthoDB" id="245220at2"/>
<evidence type="ECO:0000256" key="4">
    <source>
        <dbReference type="SAM" id="MobiDB-lite"/>
    </source>
</evidence>
<gene>
    <name evidence="8" type="primary">ttgD</name>
    <name evidence="8" type="ORF">KS4_06800</name>
</gene>
<protein>
    <submittedName>
        <fullName evidence="8">Toluene efflux pump periplasmic linker protein TtgD</fullName>
    </submittedName>
</protein>
<proteinExistence type="inferred from homology"/>
<feature type="transmembrane region" description="Helical" evidence="5">
    <location>
        <begin position="28"/>
        <end position="52"/>
    </location>
</feature>
<evidence type="ECO:0000313" key="9">
    <source>
        <dbReference type="Proteomes" id="UP000317369"/>
    </source>
</evidence>
<dbReference type="InterPro" id="IPR058625">
    <property type="entry name" value="MdtA-like_BSH"/>
</dbReference>
<dbReference type="InterPro" id="IPR058627">
    <property type="entry name" value="MdtA-like_C"/>
</dbReference>
<dbReference type="NCBIfam" id="TIGR01730">
    <property type="entry name" value="RND_mfp"/>
    <property type="match status" value="1"/>
</dbReference>
<keyword evidence="5" id="KW-1133">Transmembrane helix</keyword>
<evidence type="ECO:0000313" key="8">
    <source>
        <dbReference type="EMBL" id="QDU32646.1"/>
    </source>
</evidence>
<dbReference type="KEGG" id="pcor:KS4_06800"/>
<comment type="similarity">
    <text evidence="2">Belongs to the membrane fusion protein (MFP) (TC 8.A.1) family.</text>
</comment>
<dbReference type="Pfam" id="PF25967">
    <property type="entry name" value="RND-MFP_C"/>
    <property type="match status" value="1"/>
</dbReference>
<dbReference type="Gene3D" id="2.40.50.100">
    <property type="match status" value="1"/>
</dbReference>
<feature type="domain" description="Multidrug resistance protein MdtA-like C-terminal permuted SH3" evidence="7">
    <location>
        <begin position="318"/>
        <end position="374"/>
    </location>
</feature>
<dbReference type="Pfam" id="PF25917">
    <property type="entry name" value="BSH_RND"/>
    <property type="match status" value="1"/>
</dbReference>
<dbReference type="Proteomes" id="UP000317369">
    <property type="component" value="Chromosome"/>
</dbReference>
<name>A0A517YQY2_9BACT</name>
<evidence type="ECO:0000256" key="1">
    <source>
        <dbReference type="ARBA" id="ARBA00004196"/>
    </source>
</evidence>
<dbReference type="GO" id="GO:0015562">
    <property type="term" value="F:efflux transmembrane transporter activity"/>
    <property type="evidence" value="ECO:0007669"/>
    <property type="project" value="TreeGrafter"/>
</dbReference>
<dbReference type="RefSeq" id="WP_145074555.1">
    <property type="nucleotide sequence ID" value="NZ_CP036425.1"/>
</dbReference>
<evidence type="ECO:0000256" key="2">
    <source>
        <dbReference type="ARBA" id="ARBA00009477"/>
    </source>
</evidence>
<dbReference type="InterPro" id="IPR006143">
    <property type="entry name" value="RND_pump_MFP"/>
</dbReference>
<organism evidence="8 9">
    <name type="scientific">Poriferisphaera corsica</name>
    <dbReference type="NCBI Taxonomy" id="2528020"/>
    <lineage>
        <taxon>Bacteria</taxon>
        <taxon>Pseudomonadati</taxon>
        <taxon>Planctomycetota</taxon>
        <taxon>Phycisphaerae</taxon>
        <taxon>Phycisphaerales</taxon>
        <taxon>Phycisphaeraceae</taxon>
        <taxon>Poriferisphaera</taxon>
    </lineage>
</organism>
<evidence type="ECO:0000256" key="5">
    <source>
        <dbReference type="SAM" id="Phobius"/>
    </source>
</evidence>
<dbReference type="Gene3D" id="1.10.287.470">
    <property type="entry name" value="Helix hairpin bin"/>
    <property type="match status" value="1"/>
</dbReference>
<evidence type="ECO:0000256" key="3">
    <source>
        <dbReference type="ARBA" id="ARBA00022448"/>
    </source>
</evidence>
<evidence type="ECO:0000259" key="7">
    <source>
        <dbReference type="Pfam" id="PF25967"/>
    </source>
</evidence>
<dbReference type="Gene3D" id="2.40.420.20">
    <property type="match status" value="1"/>
</dbReference>
<keyword evidence="5" id="KW-0472">Membrane</keyword>
<feature type="domain" description="Multidrug resistance protein MdtA-like barrel-sandwich hybrid" evidence="6">
    <location>
        <begin position="93"/>
        <end position="211"/>
    </location>
</feature>
<sequence length="393" mass="42751">MNDQSQTTDPSPPDKTPPPTQPSLIRRILTLGIGPLIGITFLAIAIIALLFFNPKPQPEPRVNPIRPAKLLTIGTPTAANTLIFPGRVKAGQTVELAFQVPGQIVELPVKQGDELKQGDLIAKLDSRDYINNLQKANADLTEKQTKLSMIQQLVTRKAATQNELIDATAAFNIAQAQVDIEQKALDDTTLTAPFAGLIAKTYIDNFQNIQAKEPIVSLQDVNEVEIIVDIPEAIVAQSQRDEEKKPDFEATFDFLPDRTFPLTIKEYQSEANAVTQTYELTLTMPAPTDILLLPGMTTTVHVTPIVNINDQPALGYAVPSSAVFQQNNQSYVWLVNPDTNAVSKQPVTVAKLSAGSAIITDGLTTNQTIVTSGVSQLHDNETVRPFNPADYGP</sequence>
<feature type="compositionally biased region" description="Pro residues" evidence="4">
    <location>
        <begin position="10"/>
        <end position="21"/>
    </location>
</feature>
<keyword evidence="9" id="KW-1185">Reference proteome</keyword>
<comment type="subcellular location">
    <subcellularLocation>
        <location evidence="1">Cell envelope</location>
    </subcellularLocation>
</comment>
<keyword evidence="5" id="KW-0812">Transmembrane</keyword>
<dbReference type="PANTHER" id="PTHR30469">
    <property type="entry name" value="MULTIDRUG RESISTANCE PROTEIN MDTA"/>
    <property type="match status" value="1"/>
</dbReference>
<accession>A0A517YQY2</accession>
<dbReference type="Gene3D" id="2.40.30.170">
    <property type="match status" value="1"/>
</dbReference>
<evidence type="ECO:0000259" key="6">
    <source>
        <dbReference type="Pfam" id="PF25917"/>
    </source>
</evidence>